<comment type="caution">
    <text evidence="2">The sequence shown here is derived from an EMBL/GenBank/DDBJ whole genome shotgun (WGS) entry which is preliminary data.</text>
</comment>
<accession>A0AAD8LJJ3</accession>
<evidence type="ECO:0000256" key="1">
    <source>
        <dbReference type="SAM" id="MobiDB-lite"/>
    </source>
</evidence>
<organism evidence="2 3">
    <name type="scientific">Tagetes erecta</name>
    <name type="common">African marigold</name>
    <dbReference type="NCBI Taxonomy" id="13708"/>
    <lineage>
        <taxon>Eukaryota</taxon>
        <taxon>Viridiplantae</taxon>
        <taxon>Streptophyta</taxon>
        <taxon>Embryophyta</taxon>
        <taxon>Tracheophyta</taxon>
        <taxon>Spermatophyta</taxon>
        <taxon>Magnoliopsida</taxon>
        <taxon>eudicotyledons</taxon>
        <taxon>Gunneridae</taxon>
        <taxon>Pentapetalae</taxon>
        <taxon>asterids</taxon>
        <taxon>campanulids</taxon>
        <taxon>Asterales</taxon>
        <taxon>Asteraceae</taxon>
        <taxon>Asteroideae</taxon>
        <taxon>Heliantheae alliance</taxon>
        <taxon>Tageteae</taxon>
        <taxon>Tagetes</taxon>
    </lineage>
</organism>
<dbReference type="Proteomes" id="UP001229421">
    <property type="component" value="Unassembled WGS sequence"/>
</dbReference>
<sequence>MADFEPPSFSLGLDCETFNDEDNELETLVVDDSEPEDPDPYPKRLRCGFTKAELNSTDKHHVVCTGSNYPPNIPVNKKQHISNGGEAVSTSCDNGSDLNYNLGKYDIPRRVWEHLPKAYCYFFHDDPRIQELVRSRLPNFSFLGNMLNTDLEQPSTSKIDYMGQFRFGESSRQAARTNINKKNSSGRKSSRKSETDEMSQGWVNPKLGVDKVKTKGAVKRKVRTGRQTAGHWLTGSDGKKVYVGKSGQELTGRGAYIQYKKESGLGFKKVKRKYVTKKKK</sequence>
<keyword evidence="3" id="KW-1185">Reference proteome</keyword>
<gene>
    <name evidence="2" type="ORF">QVD17_05891</name>
</gene>
<evidence type="ECO:0000313" key="3">
    <source>
        <dbReference type="Proteomes" id="UP001229421"/>
    </source>
</evidence>
<protein>
    <submittedName>
        <fullName evidence="2">Uncharacterized protein</fullName>
    </submittedName>
</protein>
<dbReference type="EMBL" id="JAUHHV010000001">
    <property type="protein sequence ID" value="KAK1440066.1"/>
    <property type="molecule type" value="Genomic_DNA"/>
</dbReference>
<name>A0AAD8LJJ3_TARER</name>
<feature type="region of interest" description="Disordered" evidence="1">
    <location>
        <begin position="171"/>
        <end position="202"/>
    </location>
</feature>
<proteinExistence type="predicted"/>
<dbReference type="PANTHER" id="PTHR38371:SF1">
    <property type="entry name" value="RHO GTPASE-ACTIVATING PROTEIN"/>
    <property type="match status" value="1"/>
</dbReference>
<evidence type="ECO:0000313" key="2">
    <source>
        <dbReference type="EMBL" id="KAK1440066.1"/>
    </source>
</evidence>
<reference evidence="2" key="1">
    <citation type="journal article" date="2023" name="bioRxiv">
        <title>Improved chromosome-level genome assembly for marigold (Tagetes erecta).</title>
        <authorList>
            <person name="Jiang F."/>
            <person name="Yuan L."/>
            <person name="Wang S."/>
            <person name="Wang H."/>
            <person name="Xu D."/>
            <person name="Wang A."/>
            <person name="Fan W."/>
        </authorList>
    </citation>
    <scope>NUCLEOTIDE SEQUENCE</scope>
    <source>
        <strain evidence="2">WSJ</strain>
        <tissue evidence="2">Leaf</tissue>
    </source>
</reference>
<dbReference type="AlphaFoldDB" id="A0AAD8LJJ3"/>
<dbReference type="PANTHER" id="PTHR38371">
    <property type="entry name" value="RHO GTPASE-ACTIVATING PROTEIN"/>
    <property type="match status" value="1"/>
</dbReference>